<name>A0A3S3R2M8_9BACT</name>
<proteinExistence type="predicted"/>
<evidence type="ECO:0000313" key="2">
    <source>
        <dbReference type="EMBL" id="RWX48644.1"/>
    </source>
</evidence>
<keyword evidence="3" id="KW-1185">Reference proteome</keyword>
<protein>
    <submittedName>
        <fullName evidence="2">Carbonic anhydrase</fullName>
        <ecNumber evidence="2">4.2.1.1</ecNumber>
    </submittedName>
</protein>
<feature type="domain" description="Alpha-carbonic anhydrase" evidence="1">
    <location>
        <begin position="1"/>
        <end position="47"/>
    </location>
</feature>
<evidence type="ECO:0000259" key="1">
    <source>
        <dbReference type="PROSITE" id="PS51144"/>
    </source>
</evidence>
<dbReference type="Gene3D" id="3.10.200.10">
    <property type="entry name" value="Alpha carbonic anhydrase"/>
    <property type="match status" value="1"/>
</dbReference>
<dbReference type="InterPro" id="IPR001148">
    <property type="entry name" value="CA_dom"/>
</dbReference>
<dbReference type="AlphaFoldDB" id="A0A3S3R2M8"/>
<organism evidence="2 3">
    <name type="scientific">Candidatus Electrothrix communis</name>
    <dbReference type="NCBI Taxonomy" id="1859133"/>
    <lineage>
        <taxon>Bacteria</taxon>
        <taxon>Pseudomonadati</taxon>
        <taxon>Thermodesulfobacteriota</taxon>
        <taxon>Desulfobulbia</taxon>
        <taxon>Desulfobulbales</taxon>
        <taxon>Desulfobulbaceae</taxon>
        <taxon>Candidatus Electrothrix</taxon>
    </lineage>
</organism>
<evidence type="ECO:0000313" key="3">
    <source>
        <dbReference type="Proteomes" id="UP000288086"/>
    </source>
</evidence>
<dbReference type="GO" id="GO:0004089">
    <property type="term" value="F:carbonate dehydratase activity"/>
    <property type="evidence" value="ECO:0007669"/>
    <property type="project" value="UniProtKB-EC"/>
</dbReference>
<dbReference type="PROSITE" id="PS51144">
    <property type="entry name" value="ALPHA_CA_2"/>
    <property type="match status" value="1"/>
</dbReference>
<dbReference type="EMBL" id="MTKP01000125">
    <property type="protein sequence ID" value="RWX48644.1"/>
    <property type="molecule type" value="Genomic_DNA"/>
</dbReference>
<dbReference type="EC" id="4.2.1.1" evidence="2"/>
<comment type="caution">
    <text evidence="2">The sequence shown here is derived from an EMBL/GenBank/DDBJ whole genome shotgun (WGS) entry which is preliminary data.</text>
</comment>
<gene>
    <name evidence="2" type="ORF">VT98_11254</name>
</gene>
<reference evidence="2 3" key="1">
    <citation type="submission" date="2017-01" db="EMBL/GenBank/DDBJ databases">
        <title>The cable genome- insights into the physiology and evolution of filamentous bacteria capable of sulfide oxidation via long distance electron transfer.</title>
        <authorList>
            <person name="Schreiber L."/>
            <person name="Bjerg J.T."/>
            <person name="Boggild A."/>
            <person name="Van De Vossenberg J."/>
            <person name="Meysman F."/>
            <person name="Nielsen L.P."/>
            <person name="Schramm A."/>
            <person name="Kjeldsen K.U."/>
        </authorList>
    </citation>
    <scope>NUCLEOTIDE SEQUENCE [LARGE SCALE GENOMIC DNA]</scope>
    <source>
        <strain evidence="2">A1</strain>
    </source>
</reference>
<dbReference type="SUPFAM" id="SSF51069">
    <property type="entry name" value="Carbonic anhydrase"/>
    <property type="match status" value="1"/>
</dbReference>
<keyword evidence="2" id="KW-0456">Lyase</keyword>
<dbReference type="InterPro" id="IPR036398">
    <property type="entry name" value="CA_dom_sf"/>
</dbReference>
<accession>A0A3S3R2M8</accession>
<dbReference type="Proteomes" id="UP000288086">
    <property type="component" value="Unassembled WGS sequence"/>
</dbReference>
<sequence length="47" mass="5133">MPVEAGKKVGMASQVRADHLMPENKDYYRVNGSLTTPPVPKGCCGWL</sequence>